<protein>
    <recommendedName>
        <fullName evidence="4">DUF3667 domain-containing protein</fullName>
    </recommendedName>
</protein>
<dbReference type="Proteomes" id="UP000256491">
    <property type="component" value="Unassembled WGS sequence"/>
</dbReference>
<comment type="caution">
    <text evidence="2">The sequence shown here is derived from an EMBL/GenBank/DDBJ whole genome shotgun (WGS) entry which is preliminary data.</text>
</comment>
<dbReference type="RefSeq" id="WP_115919792.1">
    <property type="nucleotide sequence ID" value="NZ_BJYH01000046.1"/>
</dbReference>
<feature type="transmembrane region" description="Helical" evidence="1">
    <location>
        <begin position="122"/>
        <end position="142"/>
    </location>
</feature>
<feature type="transmembrane region" description="Helical" evidence="1">
    <location>
        <begin position="184"/>
        <end position="205"/>
    </location>
</feature>
<evidence type="ECO:0000256" key="1">
    <source>
        <dbReference type="SAM" id="Phobius"/>
    </source>
</evidence>
<feature type="transmembrane region" description="Helical" evidence="1">
    <location>
        <begin position="225"/>
        <end position="247"/>
    </location>
</feature>
<organism evidence="2 3">
    <name type="scientific">Chryseobacterium rhizosphaerae</name>
    <dbReference type="NCBI Taxonomy" id="395937"/>
    <lineage>
        <taxon>Bacteria</taxon>
        <taxon>Pseudomonadati</taxon>
        <taxon>Bacteroidota</taxon>
        <taxon>Flavobacteriia</taxon>
        <taxon>Flavobacteriales</taxon>
        <taxon>Weeksellaceae</taxon>
        <taxon>Chryseobacterium group</taxon>
        <taxon>Chryseobacterium</taxon>
    </lineage>
</organism>
<feature type="transmembrane region" description="Helical" evidence="1">
    <location>
        <begin position="76"/>
        <end position="96"/>
    </location>
</feature>
<dbReference type="Pfam" id="PF12412">
    <property type="entry name" value="DUF3667"/>
    <property type="match status" value="1"/>
</dbReference>
<keyword evidence="1" id="KW-1133">Transmembrane helix</keyword>
<keyword evidence="3" id="KW-1185">Reference proteome</keyword>
<evidence type="ECO:0000313" key="2">
    <source>
        <dbReference type="EMBL" id="REC73610.1"/>
    </source>
</evidence>
<gene>
    <name evidence="2" type="ORF">DRF57_17055</name>
</gene>
<dbReference type="EMBL" id="QNUF01000022">
    <property type="protein sequence ID" value="REC73610.1"/>
    <property type="molecule type" value="Genomic_DNA"/>
</dbReference>
<reference evidence="2 3" key="1">
    <citation type="journal article" date="2010" name="Syst. Appl. Microbiol.">
        <title>Four new species of Chryseobacterium from the rhizosphere of coastal sand dune plants, Chryseobacterium elymi sp. nov., Chryseobacterium hagamense sp. nov., Chryseobacterium lathyri sp. nov. and Chryseobacterium rhizosphaerae sp. nov.</title>
        <authorList>
            <person name="Cho S.H."/>
            <person name="Lee K.S."/>
            <person name="Shin D.S."/>
            <person name="Han J.H."/>
            <person name="Park K.S."/>
            <person name="Lee C.H."/>
            <person name="Park K.H."/>
            <person name="Kim S.B."/>
        </authorList>
    </citation>
    <scope>NUCLEOTIDE SEQUENCE [LARGE SCALE GENOMIC DNA]</scope>
    <source>
        <strain evidence="2 3">KCTC 22548</strain>
    </source>
</reference>
<evidence type="ECO:0008006" key="4">
    <source>
        <dbReference type="Google" id="ProtNLM"/>
    </source>
</evidence>
<feature type="transmembrane region" description="Helical" evidence="1">
    <location>
        <begin position="154"/>
        <end position="178"/>
    </location>
</feature>
<evidence type="ECO:0000313" key="3">
    <source>
        <dbReference type="Proteomes" id="UP000256491"/>
    </source>
</evidence>
<dbReference type="InterPro" id="IPR022134">
    <property type="entry name" value="DUF3667"/>
</dbReference>
<proteinExistence type="predicted"/>
<sequence length="248" mass="28545">MQNTCLNCSQTVTTVYCGSCGQKTSTHRYSLKHFIEHDFIHGVWHVDKGLLFTVKELFTRPGHSVREYIQGKRVNYFSFITLLVLAITFSALISHYSHINFGDLVPESSKSTMNSFQKFTSAYPKIVMLITIPITSFFSYIWFRKASFNYSEHLVLNCYKMAAEMIAGMVFTLITLFFDNSKTLTYLYLLATYLVSLTYGTWFYFQFFSQSGYSRVSVLFRSLMIPFTFMLFVMVIGYLSGAIAAALH</sequence>
<keyword evidence="1" id="KW-0472">Membrane</keyword>
<keyword evidence="1" id="KW-0812">Transmembrane</keyword>
<accession>A0ABX9IHC2</accession>
<name>A0ABX9IHC2_9FLAO</name>